<dbReference type="GO" id="GO:0005634">
    <property type="term" value="C:nucleus"/>
    <property type="evidence" value="ECO:0000318"/>
    <property type="project" value="GO_Central"/>
</dbReference>
<name>A0A2A6CX27_PRIPA</name>
<evidence type="ECO:0000256" key="1">
    <source>
        <dbReference type="ARBA" id="ARBA00004123"/>
    </source>
</evidence>
<reference evidence="9" key="1">
    <citation type="journal article" date="2008" name="Nat. Genet.">
        <title>The Pristionchus pacificus genome provides a unique perspective on nematode lifestyle and parasitism.</title>
        <authorList>
            <person name="Dieterich C."/>
            <person name="Clifton S.W."/>
            <person name="Schuster L.N."/>
            <person name="Chinwalla A."/>
            <person name="Delehaunty K."/>
            <person name="Dinkelacker I."/>
            <person name="Fulton L."/>
            <person name="Fulton R."/>
            <person name="Godfrey J."/>
            <person name="Minx P."/>
            <person name="Mitreva M."/>
            <person name="Roeseler W."/>
            <person name="Tian H."/>
            <person name="Witte H."/>
            <person name="Yang S.P."/>
            <person name="Wilson R.K."/>
            <person name="Sommer R.J."/>
        </authorList>
    </citation>
    <scope>NUCLEOTIDE SEQUENCE [LARGE SCALE GENOMIC DNA]</scope>
    <source>
        <strain evidence="9">PS312</strain>
    </source>
</reference>
<evidence type="ECO:0000256" key="3">
    <source>
        <dbReference type="ARBA" id="ARBA00022664"/>
    </source>
</evidence>
<reference evidence="8" key="2">
    <citation type="submission" date="2022-06" db="UniProtKB">
        <authorList>
            <consortium name="EnsemblMetazoa"/>
        </authorList>
    </citation>
    <scope>IDENTIFICATION</scope>
    <source>
        <strain evidence="8">PS312</strain>
    </source>
</reference>
<dbReference type="GO" id="GO:0000785">
    <property type="term" value="C:chromatin"/>
    <property type="evidence" value="ECO:0007669"/>
    <property type="project" value="EnsemblMetazoa"/>
</dbReference>
<dbReference type="InterPro" id="IPR013170">
    <property type="entry name" value="mRNA_splic_Cwf21_dom"/>
</dbReference>
<sequence>MYNGIGLQTARGTGTNGYIQGNLSHLLLSRRRVEYNAEEDIARAEAALARKPNEELLDHQRKRQIEIKVTEFEMLMENKGFEQEDIDKKVADYRRLLLSQLESGELNVDDDICLKDSHARQKYAAQKRAQWKEALKIDKDFKPGSSMQNMNKEGGEEDAAALAEKAKAEEPSLAHSALPGELEIRRLYDSPPHGEAARLKKLVKVARKEQKRKEKEAKKKRKEKVKKEVESDEGRRGDRGVEKRDKRDGREETRYDRRREDDRRPAARAREDSRERRRARNSSSEREQRRRSRRDSSAEEERGRRQEGGKDKEIKQEPASSDSEAGGGRQESANKSRRPGSRSASPYVDSDMSDDTRSRMRSMVTVVK</sequence>
<evidence type="ECO:0000313" key="8">
    <source>
        <dbReference type="EnsemblMetazoa" id="PPA36461.1"/>
    </source>
</evidence>
<accession>A0A8R1YRS7</accession>
<evidence type="ECO:0000256" key="4">
    <source>
        <dbReference type="ARBA" id="ARBA00022728"/>
    </source>
</evidence>
<dbReference type="PANTHER" id="PTHR36562:SF5">
    <property type="entry name" value="SERINE_ARGININE REPETITIVE MATRIX 2"/>
    <property type="match status" value="1"/>
</dbReference>
<keyword evidence="9" id="KW-1185">Reference proteome</keyword>
<organism evidence="8 9">
    <name type="scientific">Pristionchus pacificus</name>
    <name type="common">Parasitic nematode worm</name>
    <dbReference type="NCBI Taxonomy" id="54126"/>
    <lineage>
        <taxon>Eukaryota</taxon>
        <taxon>Metazoa</taxon>
        <taxon>Ecdysozoa</taxon>
        <taxon>Nematoda</taxon>
        <taxon>Chromadorea</taxon>
        <taxon>Rhabditida</taxon>
        <taxon>Rhabditina</taxon>
        <taxon>Diplogasteromorpha</taxon>
        <taxon>Diplogasteroidea</taxon>
        <taxon>Neodiplogasteridae</taxon>
        <taxon>Pristionchus</taxon>
    </lineage>
</organism>
<dbReference type="Gene3D" id="6.10.140.420">
    <property type="match status" value="1"/>
</dbReference>
<comment type="similarity">
    <text evidence="2">Belongs to the CWC21 family.</text>
</comment>
<keyword evidence="4" id="KW-0747">Spliceosome</keyword>
<evidence type="ECO:0000256" key="2">
    <source>
        <dbReference type="ARBA" id="ARBA00005954"/>
    </source>
</evidence>
<comment type="subcellular location">
    <subcellularLocation>
        <location evidence="1">Nucleus</location>
    </subcellularLocation>
</comment>
<dbReference type="EnsemblMetazoa" id="PPA36461.1">
    <property type="protein sequence ID" value="PPA36461.1"/>
    <property type="gene ID" value="WBGene00274830"/>
</dbReference>
<feature type="compositionally biased region" description="Basic and acidic residues" evidence="7">
    <location>
        <begin position="283"/>
        <end position="316"/>
    </location>
</feature>
<keyword evidence="3" id="KW-0507">mRNA processing</keyword>
<feature type="region of interest" description="Disordered" evidence="7">
    <location>
        <begin position="137"/>
        <end position="368"/>
    </location>
</feature>
<dbReference type="GO" id="GO:0005681">
    <property type="term" value="C:spliceosomal complex"/>
    <property type="evidence" value="ECO:0007669"/>
    <property type="project" value="UniProtKB-KW"/>
</dbReference>
<evidence type="ECO:0000256" key="7">
    <source>
        <dbReference type="SAM" id="MobiDB-lite"/>
    </source>
</evidence>
<dbReference type="Proteomes" id="UP000005239">
    <property type="component" value="Unassembled WGS sequence"/>
</dbReference>
<dbReference type="GO" id="GO:0008380">
    <property type="term" value="P:RNA splicing"/>
    <property type="evidence" value="ECO:0007669"/>
    <property type="project" value="UniProtKB-KW"/>
</dbReference>
<evidence type="ECO:0000313" key="9">
    <source>
        <dbReference type="Proteomes" id="UP000005239"/>
    </source>
</evidence>
<dbReference type="GO" id="GO:0006397">
    <property type="term" value="P:mRNA processing"/>
    <property type="evidence" value="ECO:0007669"/>
    <property type="project" value="UniProtKB-KW"/>
</dbReference>
<dbReference type="GO" id="GO:0016607">
    <property type="term" value="C:nuclear speck"/>
    <property type="evidence" value="ECO:0007669"/>
    <property type="project" value="EnsemblMetazoa"/>
</dbReference>
<dbReference type="Pfam" id="PF08312">
    <property type="entry name" value="cwf21"/>
    <property type="match status" value="1"/>
</dbReference>
<evidence type="ECO:0000256" key="6">
    <source>
        <dbReference type="ARBA" id="ARBA00023242"/>
    </source>
</evidence>
<feature type="compositionally biased region" description="Basic and acidic residues" evidence="7">
    <location>
        <begin position="206"/>
        <end position="217"/>
    </location>
</feature>
<gene>
    <name evidence="8" type="primary">WBGene00274830</name>
</gene>
<dbReference type="SMART" id="SM01115">
    <property type="entry name" value="cwf21"/>
    <property type="match status" value="1"/>
</dbReference>
<keyword evidence="6" id="KW-0539">Nucleus</keyword>
<protein>
    <submittedName>
        <fullName evidence="8">Cwf21 domain-containing protein</fullName>
    </submittedName>
</protein>
<evidence type="ECO:0000256" key="5">
    <source>
        <dbReference type="ARBA" id="ARBA00023187"/>
    </source>
</evidence>
<dbReference type="OrthoDB" id="10267305at2759"/>
<dbReference type="PANTHER" id="PTHR36562">
    <property type="entry name" value="SERINE/ARGININE REPETITIVE MATRIX 2"/>
    <property type="match status" value="1"/>
</dbReference>
<feature type="compositionally biased region" description="Basic and acidic residues" evidence="7">
    <location>
        <begin position="225"/>
        <end position="275"/>
    </location>
</feature>
<dbReference type="AlphaFoldDB" id="A0A2A6CX27"/>
<keyword evidence="5" id="KW-0508">mRNA splicing</keyword>
<proteinExistence type="inferred from homology"/>
<accession>A0A2A6CX27</accession>
<dbReference type="InterPro" id="IPR051372">
    <property type="entry name" value="CWC21"/>
</dbReference>
<dbReference type="CDD" id="cd21373">
    <property type="entry name" value="cwf21_SRRM2-like"/>
    <property type="match status" value="1"/>
</dbReference>